<evidence type="ECO:0000256" key="6">
    <source>
        <dbReference type="ARBA" id="ARBA00022842"/>
    </source>
</evidence>
<keyword evidence="8" id="KW-0800">Toxin</keyword>
<dbReference type="InterPro" id="IPR029060">
    <property type="entry name" value="PIN-like_dom_sf"/>
</dbReference>
<dbReference type="PANTHER" id="PTHR33653">
    <property type="entry name" value="RIBONUCLEASE VAPC2"/>
    <property type="match status" value="1"/>
</dbReference>
<dbReference type="Pfam" id="PF01850">
    <property type="entry name" value="PIN"/>
    <property type="match status" value="1"/>
</dbReference>
<evidence type="ECO:0000259" key="9">
    <source>
        <dbReference type="Pfam" id="PF01850"/>
    </source>
</evidence>
<dbReference type="InterPro" id="IPR050556">
    <property type="entry name" value="Type_II_TA_system_RNase"/>
</dbReference>
<keyword evidence="11" id="KW-1185">Reference proteome</keyword>
<dbReference type="Gene3D" id="3.40.50.1010">
    <property type="entry name" value="5'-nuclease"/>
    <property type="match status" value="1"/>
</dbReference>
<comment type="similarity">
    <text evidence="7 8">Belongs to the PINc/VapC protein family.</text>
</comment>
<comment type="caution">
    <text evidence="10">The sequence shown here is derived from an EMBL/GenBank/DDBJ whole genome shotgun (WGS) entry which is preliminary data.</text>
</comment>
<dbReference type="OrthoDB" id="4213664at2"/>
<comment type="cofactor">
    <cofactor evidence="1 8">
        <name>Mg(2+)</name>
        <dbReference type="ChEBI" id="CHEBI:18420"/>
    </cofactor>
</comment>
<accession>A0A6N7Z3V2</accession>
<evidence type="ECO:0000256" key="4">
    <source>
        <dbReference type="ARBA" id="ARBA00022723"/>
    </source>
</evidence>
<comment type="function">
    <text evidence="8">Toxic component of a toxin-antitoxin (TA) system. An RNase.</text>
</comment>
<organism evidence="10 11">
    <name type="scientific">Amycolatopsis pithecellobii</name>
    <dbReference type="NCBI Taxonomy" id="664692"/>
    <lineage>
        <taxon>Bacteria</taxon>
        <taxon>Bacillati</taxon>
        <taxon>Actinomycetota</taxon>
        <taxon>Actinomycetes</taxon>
        <taxon>Pseudonocardiales</taxon>
        <taxon>Pseudonocardiaceae</taxon>
        <taxon>Amycolatopsis</taxon>
    </lineage>
</organism>
<dbReference type="EC" id="3.1.-.-" evidence="8"/>
<evidence type="ECO:0000256" key="7">
    <source>
        <dbReference type="ARBA" id="ARBA00038093"/>
    </source>
</evidence>
<protein>
    <recommendedName>
        <fullName evidence="8">Ribonuclease VapC</fullName>
        <shortName evidence="8">RNase VapC</shortName>
        <ecNumber evidence="8">3.1.-.-</ecNumber>
    </recommendedName>
    <alternativeName>
        <fullName evidence="8">Toxin VapC</fullName>
    </alternativeName>
</protein>
<sequence length="134" mass="14635">MARLILDTGVLVAAGRGRLRSRAFTDEDDVALPAVALAEYLAGLHRDRDEERRAEQREFLSRVLAVVPVEDYTPSVAEHHAVLLAEVARTGTPRGAHDLIIAATARATARVLVTTDAKAKFEELSDVTVRLVPR</sequence>
<evidence type="ECO:0000313" key="10">
    <source>
        <dbReference type="EMBL" id="MTD55899.1"/>
    </source>
</evidence>
<feature type="binding site" evidence="8">
    <location>
        <position position="7"/>
    </location>
    <ligand>
        <name>Mg(2+)</name>
        <dbReference type="ChEBI" id="CHEBI:18420"/>
    </ligand>
</feature>
<name>A0A6N7Z3V2_9PSEU</name>
<reference evidence="10 11" key="1">
    <citation type="submission" date="2019-11" db="EMBL/GenBank/DDBJ databases">
        <title>Draft genome of Amycolatopsis RM579.</title>
        <authorList>
            <person name="Duangmal K."/>
            <person name="Mingma R."/>
        </authorList>
    </citation>
    <scope>NUCLEOTIDE SEQUENCE [LARGE SCALE GENOMIC DNA]</scope>
    <source>
        <strain evidence="10 11">RM579</strain>
    </source>
</reference>
<dbReference type="SUPFAM" id="SSF88723">
    <property type="entry name" value="PIN domain-like"/>
    <property type="match status" value="1"/>
</dbReference>
<feature type="binding site" evidence="8">
    <location>
        <position position="98"/>
    </location>
    <ligand>
        <name>Mg(2+)</name>
        <dbReference type="ChEBI" id="CHEBI:18420"/>
    </ligand>
</feature>
<keyword evidence="2 8" id="KW-1277">Toxin-antitoxin system</keyword>
<keyword evidence="3 8" id="KW-0540">Nuclease</keyword>
<dbReference type="PANTHER" id="PTHR33653:SF1">
    <property type="entry name" value="RIBONUCLEASE VAPC2"/>
    <property type="match status" value="1"/>
</dbReference>
<keyword evidence="5 8" id="KW-0378">Hydrolase</keyword>
<dbReference type="InterPro" id="IPR002716">
    <property type="entry name" value="PIN_dom"/>
</dbReference>
<dbReference type="InterPro" id="IPR022907">
    <property type="entry name" value="VapC_family"/>
</dbReference>
<evidence type="ECO:0000256" key="3">
    <source>
        <dbReference type="ARBA" id="ARBA00022722"/>
    </source>
</evidence>
<evidence type="ECO:0000313" key="11">
    <source>
        <dbReference type="Proteomes" id="UP000440096"/>
    </source>
</evidence>
<feature type="domain" description="PIN" evidence="9">
    <location>
        <begin position="5"/>
        <end position="118"/>
    </location>
</feature>
<evidence type="ECO:0000256" key="1">
    <source>
        <dbReference type="ARBA" id="ARBA00001946"/>
    </source>
</evidence>
<evidence type="ECO:0000256" key="8">
    <source>
        <dbReference type="HAMAP-Rule" id="MF_00265"/>
    </source>
</evidence>
<gene>
    <name evidence="8" type="primary">vapC</name>
    <name evidence="10" type="ORF">GKO32_18225</name>
</gene>
<evidence type="ECO:0000256" key="5">
    <source>
        <dbReference type="ARBA" id="ARBA00022801"/>
    </source>
</evidence>
<keyword evidence="6 8" id="KW-0460">Magnesium</keyword>
<dbReference type="Proteomes" id="UP000440096">
    <property type="component" value="Unassembled WGS sequence"/>
</dbReference>
<proteinExistence type="inferred from homology"/>
<dbReference type="GO" id="GO:0000287">
    <property type="term" value="F:magnesium ion binding"/>
    <property type="evidence" value="ECO:0007669"/>
    <property type="project" value="UniProtKB-UniRule"/>
</dbReference>
<dbReference type="EMBL" id="WMBA01000027">
    <property type="protein sequence ID" value="MTD55899.1"/>
    <property type="molecule type" value="Genomic_DNA"/>
</dbReference>
<dbReference type="GO" id="GO:0016787">
    <property type="term" value="F:hydrolase activity"/>
    <property type="evidence" value="ECO:0007669"/>
    <property type="project" value="UniProtKB-KW"/>
</dbReference>
<dbReference type="AlphaFoldDB" id="A0A6N7Z3V2"/>
<dbReference type="HAMAP" id="MF_00265">
    <property type="entry name" value="VapC_Nob1"/>
    <property type="match status" value="1"/>
</dbReference>
<dbReference type="GO" id="GO:0090729">
    <property type="term" value="F:toxin activity"/>
    <property type="evidence" value="ECO:0007669"/>
    <property type="project" value="UniProtKB-KW"/>
</dbReference>
<dbReference type="RefSeq" id="WP_154758087.1">
    <property type="nucleotide sequence ID" value="NZ_WMBA01000027.1"/>
</dbReference>
<keyword evidence="4 8" id="KW-0479">Metal-binding</keyword>
<evidence type="ECO:0000256" key="2">
    <source>
        <dbReference type="ARBA" id="ARBA00022649"/>
    </source>
</evidence>
<dbReference type="GO" id="GO:0004540">
    <property type="term" value="F:RNA nuclease activity"/>
    <property type="evidence" value="ECO:0007669"/>
    <property type="project" value="InterPro"/>
</dbReference>